<feature type="binding site" description="axial binding residue" evidence="10">
    <location>
        <position position="347"/>
    </location>
    <ligand>
        <name>heme</name>
        <dbReference type="ChEBI" id="CHEBI:30413"/>
    </ligand>
    <ligandPart>
        <name>Fe</name>
        <dbReference type="ChEBI" id="CHEBI:18248"/>
    </ligandPart>
</feature>
<dbReference type="Proteomes" id="UP000777438">
    <property type="component" value="Unassembled WGS sequence"/>
</dbReference>
<comment type="cofactor">
    <cofactor evidence="10">
        <name>heme</name>
        <dbReference type="ChEBI" id="CHEBI:30413"/>
    </cofactor>
</comment>
<evidence type="ECO:0000256" key="2">
    <source>
        <dbReference type="ARBA" id="ARBA00022559"/>
    </source>
</evidence>
<keyword evidence="13" id="KW-1185">Reference proteome</keyword>
<keyword evidence="2" id="KW-0575">Peroxidase</keyword>
<dbReference type="PRINTS" id="PR00067">
    <property type="entry name" value="CATALASE"/>
</dbReference>
<comment type="caution">
    <text evidence="12">The sequence shown here is derived from an EMBL/GenBank/DDBJ whole genome shotgun (WGS) entry which is preliminary data.</text>
</comment>
<dbReference type="SMART" id="SM01060">
    <property type="entry name" value="Catalase"/>
    <property type="match status" value="1"/>
</dbReference>
<dbReference type="GO" id="GO:0046872">
    <property type="term" value="F:metal ion binding"/>
    <property type="evidence" value="ECO:0007669"/>
    <property type="project" value="UniProtKB-KW"/>
</dbReference>
<evidence type="ECO:0000313" key="12">
    <source>
        <dbReference type="EMBL" id="KAH6889432.1"/>
    </source>
</evidence>
<dbReference type="GO" id="GO:0042744">
    <property type="term" value="P:hydrogen peroxide catabolic process"/>
    <property type="evidence" value="ECO:0007669"/>
    <property type="project" value="UniProtKB-KW"/>
</dbReference>
<evidence type="ECO:0000259" key="11">
    <source>
        <dbReference type="SMART" id="SM01060"/>
    </source>
</evidence>
<dbReference type="CDD" id="cd08157">
    <property type="entry name" value="catalase_fungal"/>
    <property type="match status" value="1"/>
</dbReference>
<dbReference type="SUPFAM" id="SSF56634">
    <property type="entry name" value="Heme-dependent catalase-like"/>
    <property type="match status" value="1"/>
</dbReference>
<dbReference type="PIRSF" id="PIRSF038928">
    <property type="entry name" value="Catalase_clade1-3"/>
    <property type="match status" value="1"/>
</dbReference>
<keyword evidence="3 10" id="KW-0349">Heme</keyword>
<evidence type="ECO:0000256" key="6">
    <source>
        <dbReference type="ARBA" id="ARBA00023004"/>
    </source>
</evidence>
<dbReference type="PANTHER" id="PTHR11465">
    <property type="entry name" value="CATALASE"/>
    <property type="match status" value="1"/>
</dbReference>
<dbReference type="Pfam" id="PF00199">
    <property type="entry name" value="Catalase"/>
    <property type="match status" value="1"/>
</dbReference>
<dbReference type="InterPro" id="IPR018028">
    <property type="entry name" value="Catalase"/>
</dbReference>
<organism evidence="12 13">
    <name type="scientific">Thelonectria olida</name>
    <dbReference type="NCBI Taxonomy" id="1576542"/>
    <lineage>
        <taxon>Eukaryota</taxon>
        <taxon>Fungi</taxon>
        <taxon>Dikarya</taxon>
        <taxon>Ascomycota</taxon>
        <taxon>Pezizomycotina</taxon>
        <taxon>Sordariomycetes</taxon>
        <taxon>Hypocreomycetidae</taxon>
        <taxon>Hypocreales</taxon>
        <taxon>Nectriaceae</taxon>
        <taxon>Thelonectria</taxon>
    </lineage>
</organism>
<evidence type="ECO:0000313" key="13">
    <source>
        <dbReference type="Proteomes" id="UP000777438"/>
    </source>
</evidence>
<evidence type="ECO:0000256" key="1">
    <source>
        <dbReference type="ARBA" id="ARBA00005329"/>
    </source>
</evidence>
<feature type="domain" description="Catalase core" evidence="11">
    <location>
        <begin position="13"/>
        <end position="402"/>
    </location>
</feature>
<comment type="similarity">
    <text evidence="1">Belongs to the catalase family.</text>
</comment>
<dbReference type="AlphaFoldDB" id="A0A9P9ALW7"/>
<accession>A0A9P9ALW7</accession>
<evidence type="ECO:0000256" key="8">
    <source>
        <dbReference type="ARBA" id="ARBA00044729"/>
    </source>
</evidence>
<evidence type="ECO:0000256" key="10">
    <source>
        <dbReference type="PIRSR" id="PIRSR038928-2"/>
    </source>
</evidence>
<evidence type="ECO:0000256" key="4">
    <source>
        <dbReference type="ARBA" id="ARBA00022723"/>
    </source>
</evidence>
<evidence type="ECO:0000256" key="3">
    <source>
        <dbReference type="ARBA" id="ARBA00022617"/>
    </source>
</evidence>
<dbReference type="Gene3D" id="2.40.180.10">
    <property type="entry name" value="Catalase core domain"/>
    <property type="match status" value="1"/>
</dbReference>
<evidence type="ECO:0000256" key="7">
    <source>
        <dbReference type="ARBA" id="ARBA00023324"/>
    </source>
</evidence>
<dbReference type="InterPro" id="IPR024711">
    <property type="entry name" value="Catalase_clade1/3"/>
</dbReference>
<keyword evidence="7" id="KW-0376">Hydrogen peroxide</keyword>
<dbReference type="Pfam" id="PF06628">
    <property type="entry name" value="Catalase-rel"/>
    <property type="match status" value="1"/>
</dbReference>
<feature type="active site" evidence="9">
    <location>
        <position position="64"/>
    </location>
</feature>
<dbReference type="EMBL" id="JAGPYM010000011">
    <property type="protein sequence ID" value="KAH6889432.1"/>
    <property type="molecule type" value="Genomic_DNA"/>
</dbReference>
<name>A0A9P9ALW7_9HYPO</name>
<dbReference type="OrthoDB" id="6880011at2759"/>
<protein>
    <submittedName>
        <fullName evidence="12">Catalase</fullName>
    </submittedName>
</protein>
<evidence type="ECO:0000256" key="9">
    <source>
        <dbReference type="PIRSR" id="PIRSR038928-1"/>
    </source>
</evidence>
<dbReference type="GO" id="GO:0005777">
    <property type="term" value="C:peroxisome"/>
    <property type="evidence" value="ECO:0007669"/>
    <property type="project" value="TreeGrafter"/>
</dbReference>
<dbReference type="GO" id="GO:0042542">
    <property type="term" value="P:response to hydrogen peroxide"/>
    <property type="evidence" value="ECO:0007669"/>
    <property type="project" value="TreeGrafter"/>
</dbReference>
<keyword evidence="5" id="KW-0560">Oxidoreductase</keyword>
<keyword evidence="4 10" id="KW-0479">Metal-binding</keyword>
<dbReference type="FunFam" id="2.40.180.10:FF:000001">
    <property type="entry name" value="Catalase"/>
    <property type="match status" value="1"/>
</dbReference>
<comment type="function">
    <text evidence="8">Catalyzes the degradation of hydrogen peroxide (H(2)O(2)) generated by peroxisomal oxidases to water and oxygen, thereby protecting cells from the toxic effects of hydrogen peroxide.</text>
</comment>
<proteinExistence type="inferred from homology"/>
<dbReference type="InterPro" id="IPR010582">
    <property type="entry name" value="Catalase_immune_responsive"/>
</dbReference>
<sequence length="500" mass="55480">MAILSASSGPVYTLSEGCPYADPTTSQRFSDGSPIKGLMLLQDTQLIETLAHFNRERIPERVVHARAVGAWGEFEVTHDISHLTDAKFLNGIGTKTKALIRVSTVGPGAGSADTLRDVRGWALKLFTEEGNQDFVFNDIPVFFIRDPIKFPSLNRSHKRHPATNITDSNMFWDFHNHNPEGIHALMMLFSDRGIPKTVRHTNGYSGHTYKLVKNDGSFVYVKIQFKSNQGNDTMSDEEAARLAGQDADNHTADLWNAIDSGNFPSWTAYLQVMTPEQAQGYKWNIFDMTKIWPHADFPLIPFGKLTLNRNPGNYFADIEQAAFSPSTMVPGIGPTADPILQARMFAYPDAARYRLGVNYQQLPVNRPICPVYSPYQRDGFMNATENYGGDPNYVRSSLRPIRFHGSVGAPGSAVGGHDEWVAGAVSSYTSEMTDDDFVQPRAFWNMLGKQPGQQEHLAGNAARHLGSAHPSLHQDALDNFARVDPALAEIIRQNIQANVL</sequence>
<dbReference type="GO" id="GO:0005739">
    <property type="term" value="C:mitochondrion"/>
    <property type="evidence" value="ECO:0007669"/>
    <property type="project" value="TreeGrafter"/>
</dbReference>
<keyword evidence="6 10" id="KW-0408">Iron</keyword>
<dbReference type="GO" id="GO:0020037">
    <property type="term" value="F:heme binding"/>
    <property type="evidence" value="ECO:0007669"/>
    <property type="project" value="InterPro"/>
</dbReference>
<reference evidence="12 13" key="1">
    <citation type="journal article" date="2021" name="Nat. Commun.">
        <title>Genetic determinants of endophytism in the Arabidopsis root mycobiome.</title>
        <authorList>
            <person name="Mesny F."/>
            <person name="Miyauchi S."/>
            <person name="Thiergart T."/>
            <person name="Pickel B."/>
            <person name="Atanasova L."/>
            <person name="Karlsson M."/>
            <person name="Huettel B."/>
            <person name="Barry K.W."/>
            <person name="Haridas S."/>
            <person name="Chen C."/>
            <person name="Bauer D."/>
            <person name="Andreopoulos W."/>
            <person name="Pangilinan J."/>
            <person name="LaButti K."/>
            <person name="Riley R."/>
            <person name="Lipzen A."/>
            <person name="Clum A."/>
            <person name="Drula E."/>
            <person name="Henrissat B."/>
            <person name="Kohler A."/>
            <person name="Grigoriev I.V."/>
            <person name="Martin F.M."/>
            <person name="Hacquard S."/>
        </authorList>
    </citation>
    <scope>NUCLEOTIDE SEQUENCE [LARGE SCALE GENOMIC DNA]</scope>
    <source>
        <strain evidence="12 13">MPI-CAGE-CH-0241</strain>
    </source>
</reference>
<dbReference type="InterPro" id="IPR011614">
    <property type="entry name" value="Catalase_core"/>
</dbReference>
<dbReference type="PANTHER" id="PTHR11465:SF26">
    <property type="entry name" value="CATALASE 2"/>
    <property type="match status" value="1"/>
</dbReference>
<gene>
    <name evidence="12" type="ORF">B0T10DRAFT_460095</name>
</gene>
<dbReference type="InterPro" id="IPR020835">
    <property type="entry name" value="Catalase_sf"/>
</dbReference>
<dbReference type="PROSITE" id="PS51402">
    <property type="entry name" value="CATALASE_3"/>
    <property type="match status" value="1"/>
</dbReference>
<feature type="active site" evidence="9">
    <location>
        <position position="137"/>
    </location>
</feature>
<evidence type="ECO:0000256" key="5">
    <source>
        <dbReference type="ARBA" id="ARBA00023002"/>
    </source>
</evidence>
<dbReference type="GO" id="GO:0004096">
    <property type="term" value="F:catalase activity"/>
    <property type="evidence" value="ECO:0007669"/>
    <property type="project" value="UniProtKB-EC"/>
</dbReference>